<dbReference type="GO" id="GO:0000981">
    <property type="term" value="F:DNA-binding transcription factor activity, RNA polymerase II-specific"/>
    <property type="evidence" value="ECO:0007669"/>
    <property type="project" value="InterPro"/>
</dbReference>
<dbReference type="GeneID" id="89933542"/>
<reference evidence="3" key="1">
    <citation type="journal article" date="2023" name="Mol. Phylogenet. Evol.">
        <title>Genome-scale phylogeny and comparative genomics of the fungal order Sordariales.</title>
        <authorList>
            <person name="Hensen N."/>
            <person name="Bonometti L."/>
            <person name="Westerberg I."/>
            <person name="Brannstrom I.O."/>
            <person name="Guillou S."/>
            <person name="Cros-Aarteil S."/>
            <person name="Calhoun S."/>
            <person name="Haridas S."/>
            <person name="Kuo A."/>
            <person name="Mondo S."/>
            <person name="Pangilinan J."/>
            <person name="Riley R."/>
            <person name="LaButti K."/>
            <person name="Andreopoulos B."/>
            <person name="Lipzen A."/>
            <person name="Chen C."/>
            <person name="Yan M."/>
            <person name="Daum C."/>
            <person name="Ng V."/>
            <person name="Clum A."/>
            <person name="Steindorff A."/>
            <person name="Ohm R.A."/>
            <person name="Martin F."/>
            <person name="Silar P."/>
            <person name="Natvig D.O."/>
            <person name="Lalanne C."/>
            <person name="Gautier V."/>
            <person name="Ament-Velasquez S.L."/>
            <person name="Kruys A."/>
            <person name="Hutchinson M.I."/>
            <person name="Powell A.J."/>
            <person name="Barry K."/>
            <person name="Miller A.N."/>
            <person name="Grigoriev I.V."/>
            <person name="Debuchy R."/>
            <person name="Gladieux P."/>
            <person name="Hiltunen Thoren M."/>
            <person name="Johannesson H."/>
        </authorList>
    </citation>
    <scope>NUCLEOTIDE SEQUENCE</scope>
    <source>
        <strain evidence="3">CBS 508.74</strain>
    </source>
</reference>
<evidence type="ECO:0000256" key="2">
    <source>
        <dbReference type="SAM" id="MobiDB-lite"/>
    </source>
</evidence>
<sequence>MAGMARQGSASAYQGFSVCQPALGSALQWLPAIGTPELDDMINAFLPGPASIQDKRAHIAMDFFEYARQTGETFKFYPVPSASFTPLTASPATTLYDSGYGSNFNLSPTISEQVPWTQSSTTFTPSVSSSVGIKPRPAASKKSSVSSTRQHTTDFANHPGMRIMTKDGRDVTNSASRGCKTKEQRDHAHLMRIIKACDSCRRKKIRCDPSHKKRAASQASPAQAEQKPAKKSKKAQEPPPAPSIEAATDFILDGSLNTAFDFPSLDASSQEFEEYWNQFVSFEEPVAVPNDHFVEDFDFTSFIDSQDFSSPSSLSSASPSQLFTPFTPAASGTSPTVSTPVVDVAGDVSLDDPTVPYLNPDVLHGTNYVDFNLYSPGPDSFDEDPVLQMRDVSVVRGAAVERSRHMQVPDVSAWSVNELASSERPDCDPLNDVGPVNPALPDGPQSFGYSPLFSQVEWTREGGSSPERPVFFQGHSVNVDAPEGYAAQSPTVDEHTSSIVAANIVPSSVSLGSSPRPRRPPQDSPGLTGLPSYPESTPGVAGQLHSLERASAPEKGSRYCKIGSPSTKGLTGIEPHSWSVADGQHGVSQGTSVPGVPGVASLATELISTIPARRIVSGEVSKDDSTYCWFLSSIFFFQLAVFGLVSFLCASALQTHLASQANFVNILTFASLSLASLTSRCLGASSATRVASKTLPIPTASGIIDNVKSKIQAVDQSLRGLRSTASRRARDSVPRFTSVTSFKG</sequence>
<feature type="region of interest" description="Disordered" evidence="2">
    <location>
        <begin position="119"/>
        <end position="185"/>
    </location>
</feature>
<dbReference type="AlphaFoldDB" id="A0AAN6QIB9"/>
<evidence type="ECO:0000313" key="3">
    <source>
        <dbReference type="EMBL" id="KAK4108755.1"/>
    </source>
</evidence>
<dbReference type="CDD" id="cd00067">
    <property type="entry name" value="GAL4"/>
    <property type="match status" value="1"/>
</dbReference>
<feature type="region of interest" description="Disordered" evidence="2">
    <location>
        <begin position="207"/>
        <end position="244"/>
    </location>
</feature>
<name>A0AAN6QIB9_9PEZI</name>
<evidence type="ECO:0008006" key="5">
    <source>
        <dbReference type="Google" id="ProtNLM"/>
    </source>
</evidence>
<feature type="compositionally biased region" description="Polar residues" evidence="2">
    <location>
        <begin position="141"/>
        <end position="155"/>
    </location>
</feature>
<protein>
    <recommendedName>
        <fullName evidence="5">Zn(2)-C6 fungal-type domain-containing protein</fullName>
    </recommendedName>
</protein>
<keyword evidence="1" id="KW-0539">Nucleus</keyword>
<feature type="compositionally biased region" description="Low complexity" evidence="2">
    <location>
        <begin position="216"/>
        <end position="226"/>
    </location>
</feature>
<accession>A0AAN6QIB9</accession>
<feature type="compositionally biased region" description="Low complexity" evidence="2">
    <location>
        <begin position="119"/>
        <end position="130"/>
    </location>
</feature>
<feature type="region of interest" description="Disordered" evidence="2">
    <location>
        <begin position="508"/>
        <end position="540"/>
    </location>
</feature>
<organism evidence="3 4">
    <name type="scientific">Canariomyces notabilis</name>
    <dbReference type="NCBI Taxonomy" id="2074819"/>
    <lineage>
        <taxon>Eukaryota</taxon>
        <taxon>Fungi</taxon>
        <taxon>Dikarya</taxon>
        <taxon>Ascomycota</taxon>
        <taxon>Pezizomycotina</taxon>
        <taxon>Sordariomycetes</taxon>
        <taxon>Sordariomycetidae</taxon>
        <taxon>Sordariales</taxon>
        <taxon>Chaetomiaceae</taxon>
        <taxon>Canariomyces</taxon>
    </lineage>
</organism>
<reference evidence="3" key="2">
    <citation type="submission" date="2023-05" db="EMBL/GenBank/DDBJ databases">
        <authorList>
            <consortium name="Lawrence Berkeley National Laboratory"/>
            <person name="Steindorff A."/>
            <person name="Hensen N."/>
            <person name="Bonometti L."/>
            <person name="Westerberg I."/>
            <person name="Brannstrom I.O."/>
            <person name="Guillou S."/>
            <person name="Cros-Aarteil S."/>
            <person name="Calhoun S."/>
            <person name="Haridas S."/>
            <person name="Kuo A."/>
            <person name="Mondo S."/>
            <person name="Pangilinan J."/>
            <person name="Riley R."/>
            <person name="Labutti K."/>
            <person name="Andreopoulos B."/>
            <person name="Lipzen A."/>
            <person name="Chen C."/>
            <person name="Yanf M."/>
            <person name="Daum C."/>
            <person name="Ng V."/>
            <person name="Clum A."/>
            <person name="Ohm R."/>
            <person name="Martin F."/>
            <person name="Silar P."/>
            <person name="Natvig D."/>
            <person name="Lalanne C."/>
            <person name="Gautier V."/>
            <person name="Ament-Velasquez S.L."/>
            <person name="Kruys A."/>
            <person name="Hutchinson M.I."/>
            <person name="Powell A.J."/>
            <person name="Barry K."/>
            <person name="Miller A.N."/>
            <person name="Grigoriev I.V."/>
            <person name="Debuchy R."/>
            <person name="Gladieux P."/>
            <person name="Thoren M.H."/>
            <person name="Johannesson H."/>
        </authorList>
    </citation>
    <scope>NUCLEOTIDE SEQUENCE</scope>
    <source>
        <strain evidence="3">CBS 508.74</strain>
    </source>
</reference>
<gene>
    <name evidence="3" type="ORF">N656DRAFT_372298</name>
</gene>
<dbReference type="RefSeq" id="XP_064666325.1">
    <property type="nucleotide sequence ID" value="XM_064809418.1"/>
</dbReference>
<dbReference type="InterPro" id="IPR001138">
    <property type="entry name" value="Zn2Cys6_DnaBD"/>
</dbReference>
<dbReference type="GO" id="GO:0008270">
    <property type="term" value="F:zinc ion binding"/>
    <property type="evidence" value="ECO:0007669"/>
    <property type="project" value="InterPro"/>
</dbReference>
<evidence type="ECO:0000313" key="4">
    <source>
        <dbReference type="Proteomes" id="UP001302812"/>
    </source>
</evidence>
<keyword evidence="4" id="KW-1185">Reference proteome</keyword>
<evidence type="ECO:0000256" key="1">
    <source>
        <dbReference type="ARBA" id="ARBA00023242"/>
    </source>
</evidence>
<dbReference type="SUPFAM" id="SSF57701">
    <property type="entry name" value="Zn2/Cys6 DNA-binding domain"/>
    <property type="match status" value="1"/>
</dbReference>
<comment type="caution">
    <text evidence="3">The sequence shown here is derived from an EMBL/GenBank/DDBJ whole genome shotgun (WGS) entry which is preliminary data.</text>
</comment>
<dbReference type="InterPro" id="IPR036864">
    <property type="entry name" value="Zn2-C6_fun-type_DNA-bd_sf"/>
</dbReference>
<dbReference type="Proteomes" id="UP001302812">
    <property type="component" value="Unassembled WGS sequence"/>
</dbReference>
<proteinExistence type="predicted"/>
<dbReference type="EMBL" id="MU853360">
    <property type="protein sequence ID" value="KAK4108755.1"/>
    <property type="molecule type" value="Genomic_DNA"/>
</dbReference>